<evidence type="ECO:0000313" key="1">
    <source>
        <dbReference type="EMBL" id="TFK90144.1"/>
    </source>
</evidence>
<dbReference type="Pfam" id="PF15891">
    <property type="entry name" value="Nuc_deoxyri_tr2"/>
    <property type="match status" value="1"/>
</dbReference>
<dbReference type="InParanoid" id="A0A5C3PK34"/>
<dbReference type="Gene3D" id="3.40.50.450">
    <property type="match status" value="1"/>
</dbReference>
<dbReference type="InterPro" id="IPR039470">
    <property type="entry name" value="Nuc_deoxyri_tr2"/>
</dbReference>
<accession>A0A5C3PK34</accession>
<organism evidence="1 2">
    <name type="scientific">Polyporus arcularius HHB13444</name>
    <dbReference type="NCBI Taxonomy" id="1314778"/>
    <lineage>
        <taxon>Eukaryota</taxon>
        <taxon>Fungi</taxon>
        <taxon>Dikarya</taxon>
        <taxon>Basidiomycota</taxon>
        <taxon>Agaricomycotina</taxon>
        <taxon>Agaricomycetes</taxon>
        <taxon>Polyporales</taxon>
        <taxon>Polyporaceae</taxon>
        <taxon>Polyporus</taxon>
    </lineage>
</organism>
<keyword evidence="2" id="KW-1185">Reference proteome</keyword>
<dbReference type="EMBL" id="ML211054">
    <property type="protein sequence ID" value="TFK90144.1"/>
    <property type="molecule type" value="Genomic_DNA"/>
</dbReference>
<name>A0A5C3PK34_9APHY</name>
<dbReference type="Proteomes" id="UP000308197">
    <property type="component" value="Unassembled WGS sequence"/>
</dbReference>
<proteinExistence type="predicted"/>
<gene>
    <name evidence="1" type="ORF">K466DRAFT_543938</name>
</gene>
<reference evidence="1 2" key="1">
    <citation type="journal article" date="2019" name="Nat. Ecol. Evol.">
        <title>Megaphylogeny resolves global patterns of mushroom evolution.</title>
        <authorList>
            <person name="Varga T."/>
            <person name="Krizsan K."/>
            <person name="Foldi C."/>
            <person name="Dima B."/>
            <person name="Sanchez-Garcia M."/>
            <person name="Sanchez-Ramirez S."/>
            <person name="Szollosi G.J."/>
            <person name="Szarkandi J.G."/>
            <person name="Papp V."/>
            <person name="Albert L."/>
            <person name="Andreopoulos W."/>
            <person name="Angelini C."/>
            <person name="Antonin V."/>
            <person name="Barry K.W."/>
            <person name="Bougher N.L."/>
            <person name="Buchanan P."/>
            <person name="Buyck B."/>
            <person name="Bense V."/>
            <person name="Catcheside P."/>
            <person name="Chovatia M."/>
            <person name="Cooper J."/>
            <person name="Damon W."/>
            <person name="Desjardin D."/>
            <person name="Finy P."/>
            <person name="Geml J."/>
            <person name="Haridas S."/>
            <person name="Hughes K."/>
            <person name="Justo A."/>
            <person name="Karasinski D."/>
            <person name="Kautmanova I."/>
            <person name="Kiss B."/>
            <person name="Kocsube S."/>
            <person name="Kotiranta H."/>
            <person name="LaButti K.M."/>
            <person name="Lechner B.E."/>
            <person name="Liimatainen K."/>
            <person name="Lipzen A."/>
            <person name="Lukacs Z."/>
            <person name="Mihaltcheva S."/>
            <person name="Morgado L.N."/>
            <person name="Niskanen T."/>
            <person name="Noordeloos M.E."/>
            <person name="Ohm R.A."/>
            <person name="Ortiz-Santana B."/>
            <person name="Ovrebo C."/>
            <person name="Racz N."/>
            <person name="Riley R."/>
            <person name="Savchenko A."/>
            <person name="Shiryaev A."/>
            <person name="Soop K."/>
            <person name="Spirin V."/>
            <person name="Szebenyi C."/>
            <person name="Tomsovsky M."/>
            <person name="Tulloss R.E."/>
            <person name="Uehling J."/>
            <person name="Grigoriev I.V."/>
            <person name="Vagvolgyi C."/>
            <person name="Papp T."/>
            <person name="Martin F.M."/>
            <person name="Miettinen O."/>
            <person name="Hibbett D.S."/>
            <person name="Nagy L.G."/>
        </authorList>
    </citation>
    <scope>NUCLEOTIDE SEQUENCE [LARGE SCALE GENOMIC DNA]</scope>
    <source>
        <strain evidence="1 2">HHB13444</strain>
    </source>
</reference>
<protein>
    <recommendedName>
        <fullName evidence="3">Nucleoside 2-deoxyribosyltransferase</fullName>
    </recommendedName>
</protein>
<evidence type="ECO:0000313" key="2">
    <source>
        <dbReference type="Proteomes" id="UP000308197"/>
    </source>
</evidence>
<evidence type="ECO:0008006" key="3">
    <source>
        <dbReference type="Google" id="ProtNLM"/>
    </source>
</evidence>
<sequence>MSSTTIAASLPQAGEVRARIYRAPEPITHILGRSVFLSGSVEPGGGERWHLEMIRRLEHLPVTIFDPWRDNWDDTWVQRKHDERFSTQVRWELENLGRANIVVIYLAPRSAAPVSLLEFGLFAEAKTVLVYCPDEFYRKGHVEVICEQLNVPLVDTFDELVAKTAEHLTTASP</sequence>
<dbReference type="AlphaFoldDB" id="A0A5C3PK34"/>